<dbReference type="Pfam" id="PF13519">
    <property type="entry name" value="VWA_2"/>
    <property type="match status" value="1"/>
</dbReference>
<dbReference type="InterPro" id="IPR008454">
    <property type="entry name" value="Collagen-bd_Cna-like_B-typ_dom"/>
</dbReference>
<feature type="chain" id="PRO_5003781351" evidence="1">
    <location>
        <begin position="31"/>
        <end position="760"/>
    </location>
</feature>
<dbReference type="InterPro" id="IPR049319">
    <property type="entry name" value="GBS104-like_Ig"/>
</dbReference>
<feature type="signal peptide" evidence="1">
    <location>
        <begin position="1"/>
        <end position="30"/>
    </location>
</feature>
<dbReference type="RefSeq" id="WP_009530264.1">
    <property type="nucleotide sequence ID" value="NZ_ALNK01000005.1"/>
</dbReference>
<protein>
    <submittedName>
        <fullName evidence="3">Cna protein B-type domain protein</fullName>
    </submittedName>
</protein>
<dbReference type="InterPro" id="IPR013783">
    <property type="entry name" value="Ig-like_fold"/>
</dbReference>
<dbReference type="Gene3D" id="3.40.50.410">
    <property type="entry name" value="von Willebrand factor, type A domain"/>
    <property type="match status" value="1"/>
</dbReference>
<keyword evidence="4" id="KW-1185">Reference proteome</keyword>
<gene>
    <name evidence="3" type="ORF">HMPREF1143_1137</name>
</gene>
<dbReference type="InterPro" id="IPR002035">
    <property type="entry name" value="VWF_A"/>
</dbReference>
<name>J4WHF1_9FIRM</name>
<dbReference type="Pfam" id="PF05738">
    <property type="entry name" value="Cna_B"/>
    <property type="match status" value="1"/>
</dbReference>
<dbReference type="SUPFAM" id="SSF53300">
    <property type="entry name" value="vWA-like"/>
    <property type="match status" value="1"/>
</dbReference>
<dbReference type="CDD" id="cd00198">
    <property type="entry name" value="vWFA"/>
    <property type="match status" value="1"/>
</dbReference>
<sequence length="760" mass="85875">MKVRNRILNIFLAVMLVFTTLLSTNKEVFAATEPSAIDVQNEGNGIAEVKDNEGNMLYKLTKTIEEKDYVSKKATVTIGAEGGSVKSTESTKKKIDIVFLVDTSGSMKFGLDGTQNNVPYKNQRISKLKEALKNSFYLVQLLVKEKNLQGDIRVGLVSFAGESRPVTGLKKVVTDTNPPYDSVNATGWGSSVESLVAEGGTYTDKALSEVSAMFDNNDNKRIVVLMTDGKPTFSTEIKNYSNYEFNDTVTRGDGRNFELIPIMEPAHHINKAEWIEGYFRNCQVPEYWKRKNFWGKLKDKVDSHYVGESWEYIKGYFRNCDLPEYRRPEKNKEEGYFTGDYINVKDNGVAGILRAQMLKDNNTSIYTMGIGANEEELKTYLQALASEPDMFYPDSSANMSNFTQNLKNILYKEISNPTISDETLTDIMGEKVNLISGLDDIKNSIIVSVKNDDSEIAAKRKAEIKKAIEDNLKINNDTITIEKITLAEGESFTIKYDIEPDVDKLAETDYGIWLDANQSATLGQKKFPKPQIKVFMPQLTIKKVDDKTGEALPGAEFSLYKNKRLFVPYKMTQNGYVNINGKITTDSNGTVKVNIPYGQYELKETKAPKDYLINKEEISLNVNDMEIIQEVRNTAIEKVQYSAHKTWQYVNVGELKNYEVEVGLYEEGKTNEPAIDTIILKGNETKQFKEVPKVTQDNKEIKYVVKEIKVTKDGADFTYEQVGNAELNGNNVFELVNKPSDNNIPKVQYGAHKTWQYVNE</sequence>
<dbReference type="Pfam" id="PF17802">
    <property type="entry name" value="SpaA"/>
    <property type="match status" value="1"/>
</dbReference>
<dbReference type="EMBL" id="ALNK01000005">
    <property type="protein sequence ID" value="EJU24571.1"/>
    <property type="molecule type" value="Genomic_DNA"/>
</dbReference>
<dbReference type="InterPro" id="IPR036465">
    <property type="entry name" value="vWFA_dom_sf"/>
</dbReference>
<organism evidence="3 4">
    <name type="scientific">Peptoanaerobacter stomatis</name>
    <dbReference type="NCBI Taxonomy" id="796937"/>
    <lineage>
        <taxon>Bacteria</taxon>
        <taxon>Bacillati</taxon>
        <taxon>Bacillota</taxon>
        <taxon>Clostridia</taxon>
        <taxon>Peptostreptococcales</taxon>
        <taxon>Filifactoraceae</taxon>
        <taxon>Peptoanaerobacter</taxon>
    </lineage>
</organism>
<evidence type="ECO:0000313" key="3">
    <source>
        <dbReference type="EMBL" id="EJU24571.1"/>
    </source>
</evidence>
<dbReference type="SMART" id="SM00327">
    <property type="entry name" value="VWA"/>
    <property type="match status" value="1"/>
</dbReference>
<dbReference type="PANTHER" id="PTHR22588:SF3">
    <property type="entry name" value="VWFA DOMAIN-CONTAINING PROTEIN"/>
    <property type="match status" value="1"/>
</dbReference>
<accession>J4WHF1</accession>
<dbReference type="PROSITE" id="PS50234">
    <property type="entry name" value="VWFA"/>
    <property type="match status" value="1"/>
</dbReference>
<dbReference type="SUPFAM" id="SSF49478">
    <property type="entry name" value="Cna protein B-type domain"/>
    <property type="match status" value="1"/>
</dbReference>
<dbReference type="InterPro" id="IPR052229">
    <property type="entry name" value="Collagen-VI/PIF"/>
</dbReference>
<dbReference type="Gene3D" id="2.60.40.10">
    <property type="entry name" value="Immunoglobulins"/>
    <property type="match status" value="1"/>
</dbReference>
<dbReference type="Proteomes" id="UP000005244">
    <property type="component" value="Unassembled WGS sequence"/>
</dbReference>
<proteinExistence type="predicted"/>
<dbReference type="PANTHER" id="PTHR22588">
    <property type="entry name" value="VWFA DOMAIN-CONTAINING PROTEIN"/>
    <property type="match status" value="1"/>
</dbReference>
<comment type="caution">
    <text evidence="3">The sequence shown here is derived from an EMBL/GenBank/DDBJ whole genome shotgun (WGS) entry which is preliminary data.</text>
</comment>
<dbReference type="AlphaFoldDB" id="J4WHF1"/>
<evidence type="ECO:0000256" key="1">
    <source>
        <dbReference type="SAM" id="SignalP"/>
    </source>
</evidence>
<evidence type="ECO:0000259" key="2">
    <source>
        <dbReference type="PROSITE" id="PS50234"/>
    </source>
</evidence>
<dbReference type="Pfam" id="PF21426">
    <property type="entry name" value="GBS104-like_Ig"/>
    <property type="match status" value="1"/>
</dbReference>
<dbReference type="InterPro" id="IPR041033">
    <property type="entry name" value="SpaA_PFL_dom_1"/>
</dbReference>
<feature type="non-terminal residue" evidence="3">
    <location>
        <position position="760"/>
    </location>
</feature>
<dbReference type="Gene3D" id="2.60.40.2110">
    <property type="match status" value="1"/>
</dbReference>
<keyword evidence="1" id="KW-0732">Signal</keyword>
<evidence type="ECO:0000313" key="4">
    <source>
        <dbReference type="Proteomes" id="UP000005244"/>
    </source>
</evidence>
<feature type="domain" description="VWFA" evidence="2">
    <location>
        <begin position="96"/>
        <end position="414"/>
    </location>
</feature>
<reference evidence="3 4" key="1">
    <citation type="submission" date="2012-07" db="EMBL/GenBank/DDBJ databases">
        <authorList>
            <person name="Durkin A.S."/>
            <person name="McCorrison J."/>
            <person name="Torralba M."/>
            <person name="Gillis M."/>
            <person name="Methe B."/>
            <person name="Sutton G."/>
            <person name="Nelson K.E."/>
        </authorList>
    </citation>
    <scope>NUCLEOTIDE SEQUENCE [LARGE SCALE GENOMIC DNA]</scope>
    <source>
        <strain evidence="3 4">OBRC8</strain>
    </source>
</reference>